<proteinExistence type="predicted"/>
<feature type="domain" description="Transposase IS204/IS1001/IS1096/IS1165 helix-turn-helix" evidence="1">
    <location>
        <begin position="86"/>
        <end position="129"/>
    </location>
</feature>
<gene>
    <name evidence="2" type="ORF">AB6D66_05920</name>
</gene>
<sequence length="129" mass="15087">MPNHTFLSSFWEGFKIVKSHQTVSLVTLTLKPNSEAKCLCGLEAEAIHEYQWRHVKEAMLFNVPVELSVQTRRIKCRDCGIKTEFLSWLEPYARITTRLKSYIEQLLPLLPIKHISQLTSVHWHTIKEI</sequence>
<feature type="non-terminal residue" evidence="2">
    <location>
        <position position="129"/>
    </location>
</feature>
<evidence type="ECO:0000259" key="1">
    <source>
        <dbReference type="Pfam" id="PF13542"/>
    </source>
</evidence>
<organism evidence="2 3">
    <name type="scientific">Vibrio pomeroyi</name>
    <dbReference type="NCBI Taxonomy" id="198832"/>
    <lineage>
        <taxon>Bacteria</taxon>
        <taxon>Pseudomonadati</taxon>
        <taxon>Pseudomonadota</taxon>
        <taxon>Gammaproteobacteria</taxon>
        <taxon>Vibrionales</taxon>
        <taxon>Vibrionaceae</taxon>
        <taxon>Vibrio</taxon>
    </lineage>
</organism>
<dbReference type="EMBL" id="JBFSSG010000008">
    <property type="protein sequence ID" value="MEZ8720597.1"/>
    <property type="molecule type" value="Genomic_DNA"/>
</dbReference>
<name>A0ABV4MTY7_9VIBR</name>
<dbReference type="Proteomes" id="UP001570071">
    <property type="component" value="Unassembled WGS sequence"/>
</dbReference>
<accession>A0ABV4MTY7</accession>
<protein>
    <submittedName>
        <fullName evidence="2">Helix-turn-helix domain-containing protein</fullName>
    </submittedName>
</protein>
<dbReference type="InterPro" id="IPR032877">
    <property type="entry name" value="Transposase_HTH"/>
</dbReference>
<keyword evidence="3" id="KW-1185">Reference proteome</keyword>
<dbReference type="Pfam" id="PF13542">
    <property type="entry name" value="HTH_Tnp_ISL3"/>
    <property type="match status" value="1"/>
</dbReference>
<evidence type="ECO:0000313" key="2">
    <source>
        <dbReference type="EMBL" id="MEZ8720597.1"/>
    </source>
</evidence>
<evidence type="ECO:0000313" key="3">
    <source>
        <dbReference type="Proteomes" id="UP001570071"/>
    </source>
</evidence>
<reference evidence="2 3" key="1">
    <citation type="journal article" date="2024" name="ISME J.">
        <title>Tailless and filamentous prophages are predominant in marine Vibrio.</title>
        <authorList>
            <person name="Steensen K."/>
            <person name="Seneca J."/>
            <person name="Bartlau N."/>
            <person name="Yu X.A."/>
            <person name="Hussain F.A."/>
            <person name="Polz M.F."/>
        </authorList>
    </citation>
    <scope>NUCLEOTIDE SEQUENCE [LARGE SCALE GENOMIC DNA]</scope>
    <source>
        <strain evidence="2 3">10N.239.312.F12</strain>
    </source>
</reference>
<dbReference type="RefSeq" id="WP_372122821.1">
    <property type="nucleotide sequence ID" value="NZ_JBFSSG010000008.1"/>
</dbReference>
<comment type="caution">
    <text evidence="2">The sequence shown here is derived from an EMBL/GenBank/DDBJ whole genome shotgun (WGS) entry which is preliminary data.</text>
</comment>